<dbReference type="InterPro" id="IPR003399">
    <property type="entry name" value="Mce/MlaD"/>
</dbReference>
<evidence type="ECO:0000259" key="1">
    <source>
        <dbReference type="Pfam" id="PF02470"/>
    </source>
</evidence>
<feature type="domain" description="Mce/MlaD" evidence="1">
    <location>
        <begin position="41"/>
        <end position="114"/>
    </location>
</feature>
<dbReference type="PANTHER" id="PTHR33371">
    <property type="entry name" value="INTERMEMBRANE PHOSPHOLIPID TRANSPORT SYSTEM BINDING PROTEIN MLAD-RELATED"/>
    <property type="match status" value="1"/>
</dbReference>
<comment type="caution">
    <text evidence="2">The sequence shown here is derived from an EMBL/GenBank/DDBJ whole genome shotgun (WGS) entry which is preliminary data.</text>
</comment>
<accession>A0ABV8DQ52</accession>
<name>A0ABV8DQ52_9NOCA</name>
<dbReference type="Proteomes" id="UP001595696">
    <property type="component" value="Unassembled WGS sequence"/>
</dbReference>
<gene>
    <name evidence="2" type="ORF">ACFO0B_09515</name>
</gene>
<dbReference type="PANTHER" id="PTHR33371:SF16">
    <property type="entry name" value="MCE-FAMILY PROTEIN MCE3F"/>
    <property type="match status" value="1"/>
</dbReference>
<protein>
    <submittedName>
        <fullName evidence="2">MCE family protein</fullName>
    </submittedName>
</protein>
<dbReference type="InterPro" id="IPR052336">
    <property type="entry name" value="MlaD_Phospholipid_Transporter"/>
</dbReference>
<dbReference type="InterPro" id="IPR005693">
    <property type="entry name" value="Mce"/>
</dbReference>
<reference evidence="3" key="1">
    <citation type="journal article" date="2019" name="Int. J. Syst. Evol. Microbiol.">
        <title>The Global Catalogue of Microorganisms (GCM) 10K type strain sequencing project: providing services to taxonomists for standard genome sequencing and annotation.</title>
        <authorList>
            <consortium name="The Broad Institute Genomics Platform"/>
            <consortium name="The Broad Institute Genome Sequencing Center for Infectious Disease"/>
            <person name="Wu L."/>
            <person name="Ma J."/>
        </authorList>
    </citation>
    <scope>NUCLEOTIDE SEQUENCE [LARGE SCALE GENOMIC DNA]</scope>
    <source>
        <strain evidence="3">CGMCC 4.7330</strain>
    </source>
</reference>
<proteinExistence type="predicted"/>
<keyword evidence="3" id="KW-1185">Reference proteome</keyword>
<dbReference type="RefSeq" id="WP_378611986.1">
    <property type="nucleotide sequence ID" value="NZ_JBHSAX010000009.1"/>
</dbReference>
<evidence type="ECO:0000313" key="3">
    <source>
        <dbReference type="Proteomes" id="UP001595696"/>
    </source>
</evidence>
<organism evidence="2 3">
    <name type="scientific">Nocardia jiangsuensis</name>
    <dbReference type="NCBI Taxonomy" id="1691563"/>
    <lineage>
        <taxon>Bacteria</taxon>
        <taxon>Bacillati</taxon>
        <taxon>Actinomycetota</taxon>
        <taxon>Actinomycetes</taxon>
        <taxon>Mycobacteriales</taxon>
        <taxon>Nocardiaceae</taxon>
        <taxon>Nocardia</taxon>
    </lineage>
</organism>
<evidence type="ECO:0000313" key="2">
    <source>
        <dbReference type="EMBL" id="MFC3962220.1"/>
    </source>
</evidence>
<sequence length="467" mass="49929">MLLSRFVKFQLVTFAVLSVIGLTVMATVYMKLPTLAGIGTMRVTVELPATGGLYRFGNVTYRGVEIGKVTSVELTDDGVLAHLAIDSGRDIPADLEAQVRSVSAVGEQYVELRPRTDAAPFLRDGSVVARRDTAIPQPVGPMLDSLSALVGTIPTDELHTLLGELFTGLHGAQYDLETLLTSGQTIATELNGVAPQTRTLIEDARPLLDSQVRSADAIRIWTRSLSGVTAQLVANDPQLRELLHSGPGFSAELEQLLGQVRPTLPILLGNLTSVGQLAVTYNAGLEQLLVLLPPSISMIQAVQPNRNASGLGLGDFRISGVSDPPACTVGFLPPSEWRSPEDTTVIDTPDDLYCKLPQNSDIAVRGVRNIPCAENPAKRAPTAALCHSEEGFVPLANEQPLLGPYPRDPSLEGQGIPPDSRYGTAPASFGTAQYDPHTGNYLGPDGKLYQQTDLADKAAVWTDMLPR</sequence>
<dbReference type="EMBL" id="JBHSAX010000009">
    <property type="protein sequence ID" value="MFC3962220.1"/>
    <property type="molecule type" value="Genomic_DNA"/>
</dbReference>
<dbReference type="NCBIfam" id="TIGR00996">
    <property type="entry name" value="Mtu_fam_mce"/>
    <property type="match status" value="1"/>
</dbReference>
<dbReference type="Pfam" id="PF02470">
    <property type="entry name" value="MlaD"/>
    <property type="match status" value="1"/>
</dbReference>